<evidence type="ECO:0000256" key="1">
    <source>
        <dbReference type="ARBA" id="ARBA00009477"/>
    </source>
</evidence>
<dbReference type="KEGG" id="rah:Rahaq_1962"/>
<dbReference type="HOGENOM" id="CLU_018816_15_1_6"/>
<evidence type="ECO:0000313" key="7">
    <source>
        <dbReference type="Proteomes" id="UP000007257"/>
    </source>
</evidence>
<evidence type="ECO:0000256" key="3">
    <source>
        <dbReference type="SAM" id="Phobius"/>
    </source>
</evidence>
<keyword evidence="3" id="KW-1133">Transmembrane helix</keyword>
<reference evidence="6 7" key="2">
    <citation type="journal article" date="2012" name="J. Bacteriol.">
        <title>Complete Genome Sequence of Rahnella sp. Strain Y9602, a Gammaproteobacterium Isolate from Metal- and Radionuclide-Contaminated Soil.</title>
        <authorList>
            <person name="Martinez R.J."/>
            <person name="Bruce D."/>
            <person name="Detter C."/>
            <person name="Goodwin L.A."/>
            <person name="Han J."/>
            <person name="Han C.S."/>
            <person name="Held B."/>
            <person name="Land M.L."/>
            <person name="Mikhailova N."/>
            <person name="Nolan M."/>
            <person name="Pennacchio L."/>
            <person name="Pitluck S."/>
            <person name="Tapia R."/>
            <person name="Woyke T."/>
            <person name="Sobecky P.A."/>
        </authorList>
    </citation>
    <scope>NUCLEOTIDE SEQUENCE [LARGE SCALE GENOMIC DNA]</scope>
    <source>
        <strain evidence="6 7">Y9602</strain>
    </source>
</reference>
<keyword evidence="3" id="KW-0812">Transmembrane</keyword>
<name>A0A0H3F9H0_RAHSY</name>
<dbReference type="PRINTS" id="PR01490">
    <property type="entry name" value="RTXTOXIND"/>
</dbReference>
<reference evidence="7" key="1">
    <citation type="submission" date="2011-01" db="EMBL/GenBank/DDBJ databases">
        <title>Complete sequence of chromosome of Rahnella sp. Y9602.</title>
        <authorList>
            <consortium name="US DOE Joint Genome Institute"/>
            <person name="Lucas S."/>
            <person name="Copeland A."/>
            <person name="Lapidus A."/>
            <person name="Cheng J.-F."/>
            <person name="Goodwin L."/>
            <person name="Pitluck S."/>
            <person name="Lu M."/>
            <person name="Detter J.C."/>
            <person name="Han C."/>
            <person name="Tapia R."/>
            <person name="Land M."/>
            <person name="Hauser L."/>
            <person name="Kyrpides N."/>
            <person name="Ivanova N."/>
            <person name="Ovchinnikova G."/>
            <person name="Pagani I."/>
            <person name="Sobecky P.A."/>
            <person name="Martinez R.J."/>
            <person name="Woyke T."/>
        </authorList>
    </citation>
    <scope>NUCLEOTIDE SEQUENCE [LARGE SCALE GENOMIC DNA]</scope>
    <source>
        <strain evidence="7">Y9602</strain>
    </source>
</reference>
<feature type="transmembrane region" description="Helical" evidence="3">
    <location>
        <begin position="24"/>
        <end position="44"/>
    </location>
</feature>
<evidence type="ECO:0000256" key="2">
    <source>
        <dbReference type="SAM" id="MobiDB-lite"/>
    </source>
</evidence>
<dbReference type="eggNOG" id="COG1566">
    <property type="taxonomic scope" value="Bacteria"/>
</dbReference>
<dbReference type="Pfam" id="PF25954">
    <property type="entry name" value="Beta-barrel_RND_2"/>
    <property type="match status" value="1"/>
</dbReference>
<dbReference type="Pfam" id="PF25917">
    <property type="entry name" value="BSH_RND"/>
    <property type="match status" value="1"/>
</dbReference>
<feature type="domain" description="CusB-like beta-barrel" evidence="5">
    <location>
        <begin position="276"/>
        <end position="317"/>
    </location>
</feature>
<dbReference type="InterPro" id="IPR050739">
    <property type="entry name" value="MFP"/>
</dbReference>
<gene>
    <name evidence="6" type="ordered locus">Rahaq_1962</name>
</gene>
<feature type="compositionally biased region" description="Basic and acidic residues" evidence="2">
    <location>
        <begin position="145"/>
        <end position="156"/>
    </location>
</feature>
<dbReference type="AlphaFoldDB" id="A0A0H3F9H0"/>
<dbReference type="Gene3D" id="2.40.30.170">
    <property type="match status" value="1"/>
</dbReference>
<dbReference type="OrthoDB" id="9811754at2"/>
<feature type="region of interest" description="Disordered" evidence="2">
    <location>
        <begin position="144"/>
        <end position="167"/>
    </location>
</feature>
<dbReference type="PANTHER" id="PTHR30386">
    <property type="entry name" value="MEMBRANE FUSION SUBUNIT OF EMRAB-TOLC MULTIDRUG EFFLUX PUMP"/>
    <property type="match status" value="1"/>
</dbReference>
<comment type="similarity">
    <text evidence="1">Belongs to the membrane fusion protein (MFP) (TC 8.A.1) family.</text>
</comment>
<accession>A0A0H3F9H0</accession>
<dbReference type="InterPro" id="IPR058792">
    <property type="entry name" value="Beta-barrel_RND_2"/>
</dbReference>
<dbReference type="RefSeq" id="WP_013575280.1">
    <property type="nucleotide sequence ID" value="NC_015061.1"/>
</dbReference>
<dbReference type="Gene3D" id="2.40.50.100">
    <property type="match status" value="1"/>
</dbReference>
<evidence type="ECO:0000313" key="6">
    <source>
        <dbReference type="EMBL" id="ADW73578.1"/>
    </source>
</evidence>
<organism evidence="6 7">
    <name type="scientific">Rahnella sp. (strain Y9602)</name>
    <dbReference type="NCBI Taxonomy" id="2703885"/>
    <lineage>
        <taxon>Bacteria</taxon>
        <taxon>Pseudomonadati</taxon>
        <taxon>Pseudomonadota</taxon>
        <taxon>Gammaproteobacteria</taxon>
        <taxon>Enterobacterales</taxon>
        <taxon>Yersiniaceae</taxon>
        <taxon>Rahnella</taxon>
    </lineage>
</organism>
<dbReference type="SUPFAM" id="SSF111369">
    <property type="entry name" value="HlyD-like secretion proteins"/>
    <property type="match status" value="2"/>
</dbReference>
<dbReference type="GO" id="GO:0055085">
    <property type="term" value="P:transmembrane transport"/>
    <property type="evidence" value="ECO:0007669"/>
    <property type="project" value="InterPro"/>
</dbReference>
<feature type="compositionally biased region" description="Polar residues" evidence="2">
    <location>
        <begin position="158"/>
        <end position="167"/>
    </location>
</feature>
<keyword evidence="3" id="KW-0472">Membrane</keyword>
<dbReference type="PANTHER" id="PTHR30386:SF24">
    <property type="entry name" value="MULTIDRUG RESISTANCE EFFLUX PUMP"/>
    <property type="match status" value="1"/>
</dbReference>
<sequence>MSEATADEGSASPAVKATKRSKRIFVVSGIALMVALSGAAWLLAAPASESTDDAYLTADTTSVAPKVKGFVSTVLVRHNQRVHAGDKLVLIDSEEFTARLASAQGELEDARAQVTQQEAALLSQQAQEQLALTQIEAARTAIRSSRAEQQHAEAEQQRYQSLAVSGATSRNDADRYKTVAVTAEQTSAHAAAMLDVAQNQAAVTHARRAEIQAALALAKAAVVKAQAAQALAQQDLNHTTIVAAIDGIAGNRQVQVGDYVTPGQRLMTLVPEQGIYVTANFKETQTGRMQPGQRADVHVDALPGVTFRGEVDSLAPGSGSTFALLPFEPGTGNFTKIVQRVPVRIRLDAGQPDLAALRPGLSVDARVSLTDAVR</sequence>
<feature type="domain" description="Multidrug resistance protein MdtA-like barrel-sandwich hybrid" evidence="4">
    <location>
        <begin position="60"/>
        <end position="269"/>
    </location>
</feature>
<proteinExistence type="inferred from homology"/>
<dbReference type="Proteomes" id="UP000007257">
    <property type="component" value="Chromosome"/>
</dbReference>
<protein>
    <submittedName>
        <fullName evidence="6">Secretion protein HlyD family protein</fullName>
    </submittedName>
</protein>
<evidence type="ECO:0000259" key="4">
    <source>
        <dbReference type="Pfam" id="PF25917"/>
    </source>
</evidence>
<dbReference type="EMBL" id="CP002505">
    <property type="protein sequence ID" value="ADW73578.1"/>
    <property type="molecule type" value="Genomic_DNA"/>
</dbReference>
<dbReference type="InterPro" id="IPR058625">
    <property type="entry name" value="MdtA-like_BSH"/>
</dbReference>
<evidence type="ECO:0000259" key="5">
    <source>
        <dbReference type="Pfam" id="PF25954"/>
    </source>
</evidence>